<comment type="caution">
    <text evidence="5">The sequence shown here is derived from an EMBL/GenBank/DDBJ whole genome shotgun (WGS) entry which is preliminary data.</text>
</comment>
<dbReference type="PANTHER" id="PTHR43022">
    <property type="entry name" value="PROTEIN SMF"/>
    <property type="match status" value="1"/>
</dbReference>
<evidence type="ECO:0000313" key="6">
    <source>
        <dbReference type="Proteomes" id="UP000229794"/>
    </source>
</evidence>
<dbReference type="Gene3D" id="1.10.10.10">
    <property type="entry name" value="Winged helix-like DNA-binding domain superfamily/Winged helix DNA-binding domain"/>
    <property type="match status" value="1"/>
</dbReference>
<keyword evidence="2" id="KW-0472">Membrane</keyword>
<evidence type="ECO:0000256" key="1">
    <source>
        <dbReference type="ARBA" id="ARBA00006525"/>
    </source>
</evidence>
<proteinExistence type="inferred from homology"/>
<dbReference type="NCBIfam" id="TIGR00732">
    <property type="entry name" value="dprA"/>
    <property type="match status" value="1"/>
</dbReference>
<dbReference type="SUPFAM" id="SSF102405">
    <property type="entry name" value="MCP/YpsA-like"/>
    <property type="match status" value="1"/>
</dbReference>
<dbReference type="InterPro" id="IPR003488">
    <property type="entry name" value="DprA"/>
</dbReference>
<comment type="similarity">
    <text evidence="1">Belongs to the DprA/Smf family.</text>
</comment>
<evidence type="ECO:0000259" key="3">
    <source>
        <dbReference type="Pfam" id="PF02481"/>
    </source>
</evidence>
<keyword evidence="2" id="KW-0812">Transmembrane</keyword>
<dbReference type="InterPro" id="IPR041614">
    <property type="entry name" value="DprA_WH"/>
</dbReference>
<name>A0A2H0BD82_9BACT</name>
<dbReference type="InterPro" id="IPR057666">
    <property type="entry name" value="DrpA_SLOG"/>
</dbReference>
<dbReference type="AlphaFoldDB" id="A0A2H0BD82"/>
<dbReference type="GO" id="GO:0009294">
    <property type="term" value="P:DNA-mediated transformation"/>
    <property type="evidence" value="ECO:0007669"/>
    <property type="project" value="InterPro"/>
</dbReference>
<evidence type="ECO:0000259" key="4">
    <source>
        <dbReference type="Pfam" id="PF17782"/>
    </source>
</evidence>
<dbReference type="Pfam" id="PF02481">
    <property type="entry name" value="DNA_processg_A"/>
    <property type="match status" value="1"/>
</dbReference>
<organism evidence="5 6">
    <name type="scientific">Candidatus Zambryskibacteria bacterium CG22_combo_CG10-13_8_21_14_all_42_17</name>
    <dbReference type="NCBI Taxonomy" id="1975118"/>
    <lineage>
        <taxon>Bacteria</taxon>
        <taxon>Candidatus Zambryskiibacteriota</taxon>
    </lineage>
</organism>
<keyword evidence="2" id="KW-1133">Transmembrane helix</keyword>
<dbReference type="InterPro" id="IPR036388">
    <property type="entry name" value="WH-like_DNA-bd_sf"/>
</dbReference>
<accession>A0A2H0BD82</accession>
<protein>
    <submittedName>
        <fullName evidence="5">DNA-protecting protein DprA</fullName>
    </submittedName>
</protein>
<reference evidence="5 6" key="1">
    <citation type="submission" date="2017-09" db="EMBL/GenBank/DDBJ databases">
        <title>Depth-based differentiation of microbial function through sediment-hosted aquifers and enrichment of novel symbionts in the deep terrestrial subsurface.</title>
        <authorList>
            <person name="Probst A.J."/>
            <person name="Ladd B."/>
            <person name="Jarett J.K."/>
            <person name="Geller-Mcgrath D.E."/>
            <person name="Sieber C.M."/>
            <person name="Emerson J.B."/>
            <person name="Anantharaman K."/>
            <person name="Thomas B.C."/>
            <person name="Malmstrom R."/>
            <person name="Stieglmeier M."/>
            <person name="Klingl A."/>
            <person name="Woyke T."/>
            <person name="Ryan C.M."/>
            <person name="Banfield J.F."/>
        </authorList>
    </citation>
    <scope>NUCLEOTIDE SEQUENCE [LARGE SCALE GENOMIC DNA]</scope>
    <source>
        <strain evidence="5">CG22_combo_CG10-13_8_21_14_all_42_17</strain>
    </source>
</reference>
<dbReference type="Gene3D" id="3.40.50.450">
    <property type="match status" value="1"/>
</dbReference>
<feature type="domain" description="Smf/DprA SLOG" evidence="3">
    <location>
        <begin position="38"/>
        <end position="243"/>
    </location>
</feature>
<gene>
    <name evidence="5" type="primary">dprA</name>
    <name evidence="5" type="ORF">COX06_02160</name>
</gene>
<dbReference type="Proteomes" id="UP000229794">
    <property type="component" value="Unassembled WGS sequence"/>
</dbReference>
<sequence length="315" mass="34945">MDQLFVFPDELYVEHVGLIFFIYGIMNIIIMIHELLPPDFPELLKEINDPPKRLRYEGELPKVENKLLTVVGARKYSNYGREACESIIRGLAGAPVTVISGLALGIDSIAHRTAMEAGLQTIAIPGSGLDRKVLYPRSHINLAEEIIENGGGLISEYDDTMPSSVWSFPRRNRIMAGMCHATLVIEAEKRSGTLITSRLATEYNREVGAVPGPIDSHTSAGPHMLIRLGAALIRDTDDILELLGLERKDDKPALKDLEELGSEEKIFMDILEKPCSRDELIRMSKLDTGNANAILSLLEIKGLITEELGEIKRTF</sequence>
<dbReference type="PANTHER" id="PTHR43022:SF1">
    <property type="entry name" value="PROTEIN SMF"/>
    <property type="match status" value="1"/>
</dbReference>
<evidence type="ECO:0000256" key="2">
    <source>
        <dbReference type="SAM" id="Phobius"/>
    </source>
</evidence>
<dbReference type="Pfam" id="PF17782">
    <property type="entry name" value="WHD_DprA"/>
    <property type="match status" value="1"/>
</dbReference>
<evidence type="ECO:0000313" key="5">
    <source>
        <dbReference type="EMBL" id="PIP55637.1"/>
    </source>
</evidence>
<feature type="transmembrane region" description="Helical" evidence="2">
    <location>
        <begin position="12"/>
        <end position="36"/>
    </location>
</feature>
<dbReference type="EMBL" id="PCST01000025">
    <property type="protein sequence ID" value="PIP55637.1"/>
    <property type="molecule type" value="Genomic_DNA"/>
</dbReference>
<feature type="domain" description="DprA winged helix" evidence="4">
    <location>
        <begin position="268"/>
        <end position="306"/>
    </location>
</feature>